<reference evidence="1" key="1">
    <citation type="submission" date="2021-08" db="EMBL/GenBank/DDBJ databases">
        <title>Novel anaerobic bacterium isolated from sea squirt in East Sea, Republic of Korea.</title>
        <authorList>
            <person name="Nguyen T.H."/>
            <person name="Li Z."/>
            <person name="Lee Y.-J."/>
            <person name="Ko J."/>
            <person name="Kim S.-G."/>
        </authorList>
    </citation>
    <scope>NUCLEOTIDE SEQUENCE</scope>
    <source>
        <strain evidence="1">KCTC 25031</strain>
    </source>
</reference>
<evidence type="ECO:0000313" key="1">
    <source>
        <dbReference type="EMBL" id="QZE14949.1"/>
    </source>
</evidence>
<gene>
    <name evidence="1" type="ORF">K4L44_03670</name>
</gene>
<protein>
    <submittedName>
        <fullName evidence="1">Uncharacterized protein</fullName>
    </submittedName>
</protein>
<evidence type="ECO:0000313" key="2">
    <source>
        <dbReference type="Proteomes" id="UP000826212"/>
    </source>
</evidence>
<accession>A0AC61NR70</accession>
<sequence length="163" mass="19169">MMQYTMKRIPKNKSCFRWMILFIVMILGGHANAQRCLSEEMKAEKVAYFTNFLDLSSKESAAFWPIYNDYESNRRDIHSKLRAYYGEIHEVVKTDDNQKITELSLKISDAVVEEGGLLKKYQPKFEEAIGPKKALRLFLAERSYRVYLMKRYRKGGGNRHGRK</sequence>
<name>A0AC61NR70_9BACT</name>
<proteinExistence type="predicted"/>
<keyword evidence="2" id="KW-1185">Reference proteome</keyword>
<dbReference type="Proteomes" id="UP000826212">
    <property type="component" value="Chromosome"/>
</dbReference>
<organism evidence="1 2">
    <name type="scientific">Halosquirtibacter laminarini</name>
    <dbReference type="NCBI Taxonomy" id="3374600"/>
    <lineage>
        <taxon>Bacteria</taxon>
        <taxon>Pseudomonadati</taxon>
        <taxon>Bacteroidota</taxon>
        <taxon>Bacteroidia</taxon>
        <taxon>Marinilabiliales</taxon>
        <taxon>Prolixibacteraceae</taxon>
        <taxon>Halosquirtibacter</taxon>
    </lineage>
</organism>
<dbReference type="EMBL" id="CP081303">
    <property type="protein sequence ID" value="QZE14949.1"/>
    <property type="molecule type" value="Genomic_DNA"/>
</dbReference>